<proteinExistence type="predicted"/>
<dbReference type="EMBL" id="CQPC01000026">
    <property type="protein sequence ID" value="CNU23180.1"/>
    <property type="molecule type" value="Genomic_DNA"/>
</dbReference>
<accession>A0A655C7S1</accession>
<dbReference type="Proteomes" id="UP000039541">
    <property type="component" value="Unassembled WGS sequence"/>
</dbReference>
<protein>
    <submittedName>
        <fullName evidence="1">Uncharacterized protein</fullName>
    </submittedName>
</protein>
<reference evidence="3 4" key="1">
    <citation type="submission" date="2015-03" db="EMBL/GenBank/DDBJ databases">
        <authorList>
            <consortium name="Pathogen Informatics"/>
        </authorList>
    </citation>
    <scope>NUCLEOTIDE SEQUENCE [LARGE SCALE GENOMIC DNA]</scope>
    <source>
        <strain evidence="2 3">3476</strain>
        <strain evidence="1 4">A1104</strain>
    </source>
</reference>
<evidence type="ECO:0000313" key="4">
    <source>
        <dbReference type="Proteomes" id="UP000041314"/>
    </source>
</evidence>
<dbReference type="EMBL" id="CQPA01000009">
    <property type="protein sequence ID" value="CNU01093.1"/>
    <property type="molecule type" value="Genomic_DNA"/>
</dbReference>
<evidence type="ECO:0000313" key="3">
    <source>
        <dbReference type="Proteomes" id="UP000039541"/>
    </source>
</evidence>
<name>A0A655C7S1_SALET</name>
<gene>
    <name evidence="1" type="ORF">ERS008198_01661</name>
    <name evidence="2" type="ORF">ERS008202_02247</name>
</gene>
<dbReference type="AlphaFoldDB" id="A0A655C7S1"/>
<evidence type="ECO:0000313" key="1">
    <source>
        <dbReference type="EMBL" id="CNU01093.1"/>
    </source>
</evidence>
<sequence length="51" mass="5465">MDMGLVGSSGTKSISGVNQRIYHCWLMEVYTAKTGRTGKNSASSIPSINET</sequence>
<dbReference type="Proteomes" id="UP000041314">
    <property type="component" value="Unassembled WGS sequence"/>
</dbReference>
<organism evidence="1 4">
    <name type="scientific">Salmonella enterica subsp. enterica serovar Bovismorbificans</name>
    <dbReference type="NCBI Taxonomy" id="58097"/>
    <lineage>
        <taxon>Bacteria</taxon>
        <taxon>Pseudomonadati</taxon>
        <taxon>Pseudomonadota</taxon>
        <taxon>Gammaproteobacteria</taxon>
        <taxon>Enterobacterales</taxon>
        <taxon>Enterobacteriaceae</taxon>
        <taxon>Salmonella</taxon>
    </lineage>
</organism>
<evidence type="ECO:0000313" key="2">
    <source>
        <dbReference type="EMBL" id="CNU23180.1"/>
    </source>
</evidence>